<evidence type="ECO:0000313" key="3">
    <source>
        <dbReference type="Proteomes" id="UP001500166"/>
    </source>
</evidence>
<sequence>MYVITDRMNDLYRAGVSKDDPEWAQLEQRHFDAIQFCNESNNRATRARDEAAALGREWEDTMPPRQLVWGALAVALIGVFPAWLNSVLDLVEKLSS</sequence>
<proteinExistence type="predicted"/>
<gene>
    <name evidence="2" type="ORF">GCM10009824_21390</name>
</gene>
<dbReference type="EMBL" id="BAAAQA010000022">
    <property type="protein sequence ID" value="GAA2120045.1"/>
    <property type="molecule type" value="Genomic_DNA"/>
</dbReference>
<name>A0ABN2XZR4_9MICC</name>
<keyword evidence="3" id="KW-1185">Reference proteome</keyword>
<feature type="transmembrane region" description="Helical" evidence="1">
    <location>
        <begin position="67"/>
        <end position="88"/>
    </location>
</feature>
<protein>
    <submittedName>
        <fullName evidence="2">Uncharacterized protein</fullName>
    </submittedName>
</protein>
<keyword evidence="1" id="KW-0472">Membrane</keyword>
<organism evidence="2 3">
    <name type="scientific">Kocuria atrinae</name>
    <dbReference type="NCBI Taxonomy" id="592377"/>
    <lineage>
        <taxon>Bacteria</taxon>
        <taxon>Bacillati</taxon>
        <taxon>Actinomycetota</taxon>
        <taxon>Actinomycetes</taxon>
        <taxon>Micrococcales</taxon>
        <taxon>Micrococcaceae</taxon>
        <taxon>Kocuria</taxon>
    </lineage>
</organism>
<dbReference type="Proteomes" id="UP001500166">
    <property type="component" value="Unassembled WGS sequence"/>
</dbReference>
<reference evidence="2 3" key="1">
    <citation type="journal article" date="2019" name="Int. J. Syst. Evol. Microbiol.">
        <title>The Global Catalogue of Microorganisms (GCM) 10K type strain sequencing project: providing services to taxonomists for standard genome sequencing and annotation.</title>
        <authorList>
            <consortium name="The Broad Institute Genomics Platform"/>
            <consortium name="The Broad Institute Genome Sequencing Center for Infectious Disease"/>
            <person name="Wu L."/>
            <person name="Ma J."/>
        </authorList>
    </citation>
    <scope>NUCLEOTIDE SEQUENCE [LARGE SCALE GENOMIC DNA]</scope>
    <source>
        <strain evidence="2 3">JCM 15914</strain>
    </source>
</reference>
<accession>A0ABN2XZR4</accession>
<evidence type="ECO:0000313" key="2">
    <source>
        <dbReference type="EMBL" id="GAA2120045.1"/>
    </source>
</evidence>
<keyword evidence="1" id="KW-1133">Transmembrane helix</keyword>
<evidence type="ECO:0000256" key="1">
    <source>
        <dbReference type="SAM" id="Phobius"/>
    </source>
</evidence>
<keyword evidence="1" id="KW-0812">Transmembrane</keyword>
<comment type="caution">
    <text evidence="2">The sequence shown here is derived from an EMBL/GenBank/DDBJ whole genome shotgun (WGS) entry which is preliminary data.</text>
</comment>